<keyword evidence="3" id="KW-0378">Hydrolase</keyword>
<dbReference type="VEuPathDB" id="TriTrypDB:Lsey_0005_0090"/>
<dbReference type="InterPro" id="IPR016125">
    <property type="entry name" value="Peptidase_C15-like"/>
</dbReference>
<dbReference type="OrthoDB" id="407146at2759"/>
<dbReference type="PANTHER" id="PTHR23402:SF1">
    <property type="entry name" value="PYROGLUTAMYL-PEPTIDASE I"/>
    <property type="match status" value="1"/>
</dbReference>
<evidence type="ECO:0000313" key="6">
    <source>
        <dbReference type="Proteomes" id="UP000038009"/>
    </source>
</evidence>
<evidence type="ECO:0000256" key="2">
    <source>
        <dbReference type="ARBA" id="ARBA00022670"/>
    </source>
</evidence>
<keyword evidence="2" id="KW-0645">Protease</keyword>
<dbReference type="Gene3D" id="3.40.630.20">
    <property type="entry name" value="Peptidase C15, pyroglutamyl peptidase I-like"/>
    <property type="match status" value="1"/>
</dbReference>
<dbReference type="AlphaFoldDB" id="A0A0N0P8X3"/>
<comment type="similarity">
    <text evidence="1">Belongs to the peptidase C15 family.</text>
</comment>
<dbReference type="OMA" id="EVFHESW"/>
<reference evidence="5 6" key="1">
    <citation type="journal article" date="2015" name="PLoS Pathog.">
        <title>Leptomonas seymouri: Adaptations to the Dixenous Life Cycle Analyzed by Genome Sequencing, Transcriptome Profiling and Co-infection with Leishmania donovani.</title>
        <authorList>
            <person name="Kraeva N."/>
            <person name="Butenko A."/>
            <person name="Hlavacova J."/>
            <person name="Kostygov A."/>
            <person name="Myskova J."/>
            <person name="Grybchuk D."/>
            <person name="Lestinova T."/>
            <person name="Votypka J."/>
            <person name="Volf P."/>
            <person name="Opperdoes F."/>
            <person name="Flegontov P."/>
            <person name="Lukes J."/>
            <person name="Yurchenko V."/>
        </authorList>
    </citation>
    <scope>NUCLEOTIDE SEQUENCE [LARGE SCALE GENOMIC DNA]</scope>
    <source>
        <strain evidence="5 6">ATCC 30220</strain>
    </source>
</reference>
<organism evidence="5 6">
    <name type="scientific">Leptomonas seymouri</name>
    <dbReference type="NCBI Taxonomy" id="5684"/>
    <lineage>
        <taxon>Eukaryota</taxon>
        <taxon>Discoba</taxon>
        <taxon>Euglenozoa</taxon>
        <taxon>Kinetoplastea</taxon>
        <taxon>Metakinetoplastina</taxon>
        <taxon>Trypanosomatida</taxon>
        <taxon>Trypanosomatidae</taxon>
        <taxon>Leishmaniinae</taxon>
        <taxon>Leptomonas</taxon>
    </lineage>
</organism>
<keyword evidence="6" id="KW-1185">Reference proteome</keyword>
<protein>
    <submittedName>
        <fullName evidence="5">Putative pyroglutamyl-peptidase I (PGP)</fullName>
    </submittedName>
</protein>
<dbReference type="Pfam" id="PF01470">
    <property type="entry name" value="Peptidase_C15"/>
    <property type="match status" value="2"/>
</dbReference>
<dbReference type="PANTHER" id="PTHR23402">
    <property type="entry name" value="PROTEASE FAMILY C15 PYROGLUTAMYL-PEPTIDASE I-RELATED"/>
    <property type="match status" value="1"/>
</dbReference>
<dbReference type="GO" id="GO:0008234">
    <property type="term" value="F:cysteine-type peptidase activity"/>
    <property type="evidence" value="ECO:0007669"/>
    <property type="project" value="UniProtKB-KW"/>
</dbReference>
<evidence type="ECO:0000256" key="1">
    <source>
        <dbReference type="ARBA" id="ARBA00006641"/>
    </source>
</evidence>
<sequence>MAEEQDTRRVVVFITGYGPFGTVKVNPSASIAKIVGEDLKLHPAVAAVHAELGLPVSIKTAGTYFDKLEGEIEKAIEEHGGDVKILLCHMGVHPDTAGLIRAEVQGYNELYASLPDVDGVVLNHEPIFPSDGPIATTLESWFGTSGTPQLRDLESLIGQLNAATELTADFKSATATAQHSVATDKSNEGEMVMPVFQPPHLSISRDAGRYLCNYALYRALRLQEKHPNTVHGIFIHVVDPTKGKVDESGEHIVAYNPTVMTQSQVLKKFIHGLLAMITAD</sequence>
<dbReference type="InterPro" id="IPR036440">
    <property type="entry name" value="Peptidase_C15-like_sf"/>
</dbReference>
<proteinExistence type="inferred from homology"/>
<name>A0A0N0P8X3_LEPSE</name>
<evidence type="ECO:0000313" key="5">
    <source>
        <dbReference type="EMBL" id="KPI90446.1"/>
    </source>
</evidence>
<dbReference type="SUPFAM" id="SSF53182">
    <property type="entry name" value="Pyrrolidone carboxyl peptidase (pyroglutamate aminopeptidase)"/>
    <property type="match status" value="1"/>
</dbReference>
<dbReference type="Proteomes" id="UP000038009">
    <property type="component" value="Unassembled WGS sequence"/>
</dbReference>
<dbReference type="EMBL" id="LJSK01000005">
    <property type="protein sequence ID" value="KPI90446.1"/>
    <property type="molecule type" value="Genomic_DNA"/>
</dbReference>
<accession>A0A0N0P8X3</accession>
<dbReference type="GO" id="GO:0006508">
    <property type="term" value="P:proteolysis"/>
    <property type="evidence" value="ECO:0007669"/>
    <property type="project" value="UniProtKB-KW"/>
</dbReference>
<gene>
    <name evidence="5" type="ORF">ABL78_0376</name>
</gene>
<keyword evidence="4" id="KW-0788">Thiol protease</keyword>
<evidence type="ECO:0000256" key="3">
    <source>
        <dbReference type="ARBA" id="ARBA00022801"/>
    </source>
</evidence>
<comment type="caution">
    <text evidence="5">The sequence shown here is derived from an EMBL/GenBank/DDBJ whole genome shotgun (WGS) entry which is preliminary data.</text>
</comment>
<evidence type="ECO:0000256" key="4">
    <source>
        <dbReference type="ARBA" id="ARBA00022807"/>
    </source>
</evidence>